<reference evidence="11" key="3">
    <citation type="submission" date="2015-06" db="UniProtKB">
        <authorList>
            <consortium name="EnsemblMetazoa"/>
        </authorList>
    </citation>
    <scope>IDENTIFICATION</scope>
</reference>
<dbReference type="GO" id="GO:0005886">
    <property type="term" value="C:plasma membrane"/>
    <property type="evidence" value="ECO:0007669"/>
    <property type="project" value="UniProtKB-SubCell"/>
</dbReference>
<dbReference type="SUPFAM" id="SSF81321">
    <property type="entry name" value="Family A G protein-coupled receptor-like"/>
    <property type="match status" value="1"/>
</dbReference>
<protein>
    <recommendedName>
        <fullName evidence="9">G-protein coupled receptors family 1 profile domain-containing protein</fullName>
    </recommendedName>
</protein>
<feature type="transmembrane region" description="Helical" evidence="8">
    <location>
        <begin position="165"/>
        <end position="185"/>
    </location>
</feature>
<dbReference type="EnsemblMetazoa" id="CapteT24678">
    <property type="protein sequence ID" value="CapteP24678"/>
    <property type="gene ID" value="CapteG24678"/>
</dbReference>
<keyword evidence="5 8" id="KW-0472">Membrane</keyword>
<evidence type="ECO:0000313" key="10">
    <source>
        <dbReference type="EMBL" id="ELU14444.1"/>
    </source>
</evidence>
<dbReference type="InterPro" id="IPR017452">
    <property type="entry name" value="GPCR_Rhodpsn_7TM"/>
</dbReference>
<evidence type="ECO:0000313" key="11">
    <source>
        <dbReference type="EnsemblMetazoa" id="CapteP24678"/>
    </source>
</evidence>
<dbReference type="Proteomes" id="UP000014760">
    <property type="component" value="Unassembled WGS sequence"/>
</dbReference>
<keyword evidence="7" id="KW-0807">Transducer</keyword>
<sequence length="290" mass="32787">TMIVIVMVLTIIGNTSLICIIVYHPKLRRKRVNIFLVNLAIGDLMVCFVTMTTEILFVAFGEWILGAVLCKLMVYGQIVTLASATFLLTGMSIDRYQVIVKPLQSLRGQPKIWRKVTVAWVLALICAAPQLFIFVQTDEGVHPDGEIKHLCQSAGYTEKWQRKLYFTYLTMYILVIPTIIMSFCYTNIIKVVWMRNFDGSNTKSSPKIRLVPKKLVSASKRNVIKMTLTVIIGFLICSAPYFVVSLIRIYSDYTIKMPNALSVAEIMALVHSALNPILYGMFSTKAARRL</sequence>
<dbReference type="EMBL" id="KB294486">
    <property type="protein sequence ID" value="ELU14444.1"/>
    <property type="molecule type" value="Genomic_DNA"/>
</dbReference>
<comment type="similarity">
    <text evidence="7">Belongs to the G-protein coupled receptor 1 family.</text>
</comment>
<gene>
    <name evidence="10" type="ORF">CAPTEDRAFT_24678</name>
</gene>
<name>R7V794_CAPTE</name>
<dbReference type="EMBL" id="AMQN01004832">
    <property type="status" value="NOT_ANNOTATED_CDS"/>
    <property type="molecule type" value="Genomic_DNA"/>
</dbReference>
<keyword evidence="3 7" id="KW-0812">Transmembrane</keyword>
<feature type="transmembrane region" description="Helical" evidence="8">
    <location>
        <begin position="112"/>
        <end position="135"/>
    </location>
</feature>
<accession>R7V794</accession>
<reference evidence="10 12" key="2">
    <citation type="journal article" date="2013" name="Nature">
        <title>Insights into bilaterian evolution from three spiralian genomes.</title>
        <authorList>
            <person name="Simakov O."/>
            <person name="Marletaz F."/>
            <person name="Cho S.J."/>
            <person name="Edsinger-Gonzales E."/>
            <person name="Havlak P."/>
            <person name="Hellsten U."/>
            <person name="Kuo D.H."/>
            <person name="Larsson T."/>
            <person name="Lv J."/>
            <person name="Arendt D."/>
            <person name="Savage R."/>
            <person name="Osoegawa K."/>
            <person name="de Jong P."/>
            <person name="Grimwood J."/>
            <person name="Chapman J.A."/>
            <person name="Shapiro H."/>
            <person name="Aerts A."/>
            <person name="Otillar R.P."/>
            <person name="Terry A.Y."/>
            <person name="Boore J.L."/>
            <person name="Grigoriev I.V."/>
            <person name="Lindberg D.R."/>
            <person name="Seaver E.C."/>
            <person name="Weisblat D.A."/>
            <person name="Putnam N.H."/>
            <person name="Rokhsar D.S."/>
        </authorList>
    </citation>
    <scope>NUCLEOTIDE SEQUENCE</scope>
    <source>
        <strain evidence="10 12">I ESC-2004</strain>
    </source>
</reference>
<evidence type="ECO:0000256" key="3">
    <source>
        <dbReference type="ARBA" id="ARBA00022692"/>
    </source>
</evidence>
<feature type="transmembrane region" description="Helical" evidence="8">
    <location>
        <begin position="223"/>
        <end position="243"/>
    </location>
</feature>
<dbReference type="AlphaFoldDB" id="R7V794"/>
<feature type="transmembrane region" description="Helical" evidence="8">
    <location>
        <begin position="72"/>
        <end position="91"/>
    </location>
</feature>
<dbReference type="InterPro" id="IPR000276">
    <property type="entry name" value="GPCR_Rhodpsn"/>
</dbReference>
<feature type="transmembrane region" description="Helical" evidence="8">
    <location>
        <begin position="6"/>
        <end position="23"/>
    </location>
</feature>
<keyword evidence="4 8" id="KW-1133">Transmembrane helix</keyword>
<dbReference type="PANTHER" id="PTHR24241:SF117">
    <property type="entry name" value="G-PROTEIN COUPLED RECEPTORS FAMILY 1 PROFILE DOMAIN-CONTAINING PROTEIN"/>
    <property type="match status" value="1"/>
</dbReference>
<feature type="transmembrane region" description="Helical" evidence="8">
    <location>
        <begin position="263"/>
        <end position="282"/>
    </location>
</feature>
<dbReference type="GO" id="GO:0032870">
    <property type="term" value="P:cellular response to hormone stimulus"/>
    <property type="evidence" value="ECO:0007669"/>
    <property type="project" value="TreeGrafter"/>
</dbReference>
<evidence type="ECO:0000256" key="8">
    <source>
        <dbReference type="SAM" id="Phobius"/>
    </source>
</evidence>
<feature type="non-terminal residue" evidence="10">
    <location>
        <position position="290"/>
    </location>
</feature>
<evidence type="ECO:0000313" key="12">
    <source>
        <dbReference type="Proteomes" id="UP000014760"/>
    </source>
</evidence>
<evidence type="ECO:0000256" key="6">
    <source>
        <dbReference type="ARBA" id="ARBA00023170"/>
    </source>
</evidence>
<keyword evidence="7" id="KW-0297">G-protein coupled receptor</keyword>
<feature type="transmembrane region" description="Helical" evidence="8">
    <location>
        <begin position="35"/>
        <end position="60"/>
    </location>
</feature>
<evidence type="ECO:0000256" key="7">
    <source>
        <dbReference type="RuleBase" id="RU000688"/>
    </source>
</evidence>
<dbReference type="OMA" id="FITMSTE"/>
<evidence type="ECO:0000259" key="9">
    <source>
        <dbReference type="PROSITE" id="PS50262"/>
    </source>
</evidence>
<dbReference type="STRING" id="283909.R7V794"/>
<keyword evidence="6 7" id="KW-0675">Receptor</keyword>
<keyword evidence="12" id="KW-1185">Reference proteome</keyword>
<keyword evidence="2" id="KW-1003">Cell membrane</keyword>
<feature type="non-terminal residue" evidence="10">
    <location>
        <position position="1"/>
    </location>
</feature>
<comment type="subcellular location">
    <subcellularLocation>
        <location evidence="1">Cell membrane</location>
        <topology evidence="1">Multi-pass membrane protein</topology>
    </subcellularLocation>
</comment>
<proteinExistence type="inferred from homology"/>
<dbReference type="GO" id="GO:0004930">
    <property type="term" value="F:G protein-coupled receptor activity"/>
    <property type="evidence" value="ECO:0007669"/>
    <property type="project" value="UniProtKB-KW"/>
</dbReference>
<feature type="domain" description="G-protein coupled receptors family 1 profile" evidence="9">
    <location>
        <begin position="13"/>
        <end position="279"/>
    </location>
</feature>
<organism evidence="10">
    <name type="scientific">Capitella teleta</name>
    <name type="common">Polychaete worm</name>
    <dbReference type="NCBI Taxonomy" id="283909"/>
    <lineage>
        <taxon>Eukaryota</taxon>
        <taxon>Metazoa</taxon>
        <taxon>Spiralia</taxon>
        <taxon>Lophotrochozoa</taxon>
        <taxon>Annelida</taxon>
        <taxon>Polychaeta</taxon>
        <taxon>Sedentaria</taxon>
        <taxon>Scolecida</taxon>
        <taxon>Capitellidae</taxon>
        <taxon>Capitella</taxon>
    </lineage>
</organism>
<dbReference type="GO" id="GO:0042277">
    <property type="term" value="F:peptide binding"/>
    <property type="evidence" value="ECO:0007669"/>
    <property type="project" value="TreeGrafter"/>
</dbReference>
<dbReference type="PANTHER" id="PTHR24241">
    <property type="entry name" value="NEUROPEPTIDE RECEPTOR-RELATED G-PROTEIN COUPLED RECEPTOR"/>
    <property type="match status" value="1"/>
</dbReference>
<evidence type="ECO:0000256" key="5">
    <source>
        <dbReference type="ARBA" id="ARBA00023136"/>
    </source>
</evidence>
<dbReference type="PROSITE" id="PS50262">
    <property type="entry name" value="G_PROTEIN_RECEP_F1_2"/>
    <property type="match status" value="1"/>
</dbReference>
<dbReference type="OrthoDB" id="5987909at2759"/>
<evidence type="ECO:0000256" key="2">
    <source>
        <dbReference type="ARBA" id="ARBA00022475"/>
    </source>
</evidence>
<evidence type="ECO:0000256" key="1">
    <source>
        <dbReference type="ARBA" id="ARBA00004651"/>
    </source>
</evidence>
<dbReference type="PRINTS" id="PR00237">
    <property type="entry name" value="GPCRRHODOPSN"/>
</dbReference>
<dbReference type="Pfam" id="PF00001">
    <property type="entry name" value="7tm_1"/>
    <property type="match status" value="1"/>
</dbReference>
<evidence type="ECO:0000256" key="4">
    <source>
        <dbReference type="ARBA" id="ARBA00022989"/>
    </source>
</evidence>
<dbReference type="Gene3D" id="1.20.1070.10">
    <property type="entry name" value="Rhodopsin 7-helix transmembrane proteins"/>
    <property type="match status" value="1"/>
</dbReference>
<dbReference type="HOGENOM" id="CLU_009579_15_0_1"/>
<reference evidence="12" key="1">
    <citation type="submission" date="2012-12" db="EMBL/GenBank/DDBJ databases">
        <authorList>
            <person name="Hellsten U."/>
            <person name="Grimwood J."/>
            <person name="Chapman J.A."/>
            <person name="Shapiro H."/>
            <person name="Aerts A."/>
            <person name="Otillar R.P."/>
            <person name="Terry A.Y."/>
            <person name="Boore J.L."/>
            <person name="Simakov O."/>
            <person name="Marletaz F."/>
            <person name="Cho S.-J."/>
            <person name="Edsinger-Gonzales E."/>
            <person name="Havlak P."/>
            <person name="Kuo D.-H."/>
            <person name="Larsson T."/>
            <person name="Lv J."/>
            <person name="Arendt D."/>
            <person name="Savage R."/>
            <person name="Osoegawa K."/>
            <person name="de Jong P."/>
            <person name="Lindberg D.R."/>
            <person name="Seaver E.C."/>
            <person name="Weisblat D.A."/>
            <person name="Putnam N.H."/>
            <person name="Grigoriev I.V."/>
            <person name="Rokhsar D.S."/>
        </authorList>
    </citation>
    <scope>NUCLEOTIDE SEQUENCE</scope>
    <source>
        <strain evidence="12">I ESC-2004</strain>
    </source>
</reference>
<dbReference type="PROSITE" id="PS00237">
    <property type="entry name" value="G_PROTEIN_RECEP_F1_1"/>
    <property type="match status" value="1"/>
</dbReference>